<sequence length="171" mass="18785">MFLPRPTRLSSRSLSRHLHLSRAMAAQHDEKRVAAGLKAAIHNPNVSEEARRSAQERLEQMGELDTSAGGAGSGRAHHPTGELDPQGHETNRVLGGYKATLHNPRTSEEAKRHAREILEADGYTVEPGEGMTEDEHQTRVLAGYKAALHNPRVSKEAKAHAKEYLAEHNAL</sequence>
<dbReference type="Pfam" id="PF10346">
    <property type="entry name" value="Con-6"/>
    <property type="match status" value="3"/>
</dbReference>
<feature type="compositionally biased region" description="Basic and acidic residues" evidence="1">
    <location>
        <begin position="48"/>
        <end position="60"/>
    </location>
</feature>
<dbReference type="AlphaFoldDB" id="A0A2G8S756"/>
<keyword evidence="3" id="KW-1185">Reference proteome</keyword>
<evidence type="ECO:0000256" key="1">
    <source>
        <dbReference type="SAM" id="MobiDB-lite"/>
    </source>
</evidence>
<accession>A0A2G8S756</accession>
<dbReference type="InterPro" id="IPR018824">
    <property type="entry name" value="Conidiation-specific_6"/>
</dbReference>
<dbReference type="EMBL" id="AYKW01000020">
    <property type="protein sequence ID" value="PIL29564.1"/>
    <property type="molecule type" value="Genomic_DNA"/>
</dbReference>
<protein>
    <recommendedName>
        <fullName evidence="4">Conidiation protein 6</fullName>
    </recommendedName>
</protein>
<evidence type="ECO:0008006" key="4">
    <source>
        <dbReference type="Google" id="ProtNLM"/>
    </source>
</evidence>
<evidence type="ECO:0000313" key="2">
    <source>
        <dbReference type="EMBL" id="PIL29564.1"/>
    </source>
</evidence>
<dbReference type="InterPro" id="IPR052670">
    <property type="entry name" value="UPF0654_domain"/>
</dbReference>
<dbReference type="PANTHER" id="PTHR36576:SF1">
    <property type="entry name" value="UPF0654 PROTEIN C11D3.01C-RELATED"/>
    <property type="match status" value="1"/>
</dbReference>
<organism evidence="2 3">
    <name type="scientific">Ganoderma sinense ZZ0214-1</name>
    <dbReference type="NCBI Taxonomy" id="1077348"/>
    <lineage>
        <taxon>Eukaryota</taxon>
        <taxon>Fungi</taxon>
        <taxon>Dikarya</taxon>
        <taxon>Basidiomycota</taxon>
        <taxon>Agaricomycotina</taxon>
        <taxon>Agaricomycetes</taxon>
        <taxon>Polyporales</taxon>
        <taxon>Polyporaceae</taxon>
        <taxon>Ganoderma</taxon>
    </lineage>
</organism>
<evidence type="ECO:0000313" key="3">
    <source>
        <dbReference type="Proteomes" id="UP000230002"/>
    </source>
</evidence>
<comment type="caution">
    <text evidence="2">The sequence shown here is derived from an EMBL/GenBank/DDBJ whole genome shotgun (WGS) entry which is preliminary data.</text>
</comment>
<dbReference type="GO" id="GO:0005737">
    <property type="term" value="C:cytoplasm"/>
    <property type="evidence" value="ECO:0007669"/>
    <property type="project" value="TreeGrafter"/>
</dbReference>
<feature type="compositionally biased region" description="Basic and acidic residues" evidence="1">
    <location>
        <begin position="79"/>
        <end position="89"/>
    </location>
</feature>
<dbReference type="OrthoDB" id="5419162at2759"/>
<reference evidence="2 3" key="1">
    <citation type="journal article" date="2015" name="Sci. Rep.">
        <title>Chromosome-level genome map provides insights into diverse defense mechanisms in the medicinal fungus Ganoderma sinense.</title>
        <authorList>
            <person name="Zhu Y."/>
            <person name="Xu J."/>
            <person name="Sun C."/>
            <person name="Zhou S."/>
            <person name="Xu H."/>
            <person name="Nelson D.R."/>
            <person name="Qian J."/>
            <person name="Song J."/>
            <person name="Luo H."/>
            <person name="Xiang L."/>
            <person name="Li Y."/>
            <person name="Xu Z."/>
            <person name="Ji A."/>
            <person name="Wang L."/>
            <person name="Lu S."/>
            <person name="Hayward A."/>
            <person name="Sun W."/>
            <person name="Li X."/>
            <person name="Schwartz D.C."/>
            <person name="Wang Y."/>
            <person name="Chen S."/>
        </authorList>
    </citation>
    <scope>NUCLEOTIDE SEQUENCE [LARGE SCALE GENOMIC DNA]</scope>
    <source>
        <strain evidence="2 3">ZZ0214-1</strain>
    </source>
</reference>
<name>A0A2G8S756_9APHY</name>
<feature type="region of interest" description="Disordered" evidence="1">
    <location>
        <begin position="39"/>
        <end position="89"/>
    </location>
</feature>
<dbReference type="PANTHER" id="PTHR36576">
    <property type="entry name" value="UPF0654 PROTEIN C11D3.01C-RELATED"/>
    <property type="match status" value="1"/>
</dbReference>
<dbReference type="Proteomes" id="UP000230002">
    <property type="component" value="Unassembled WGS sequence"/>
</dbReference>
<gene>
    <name evidence="2" type="ORF">GSI_08200</name>
</gene>
<proteinExistence type="predicted"/>